<accession>A0A1Y1WG97</accession>
<name>A0A1Y1WG97_9FUNG</name>
<dbReference type="RefSeq" id="XP_040745926.1">
    <property type="nucleotide sequence ID" value="XM_040886956.1"/>
</dbReference>
<dbReference type="AlphaFoldDB" id="A0A1Y1WG97"/>
<evidence type="ECO:0000313" key="2">
    <source>
        <dbReference type="Proteomes" id="UP000193922"/>
    </source>
</evidence>
<dbReference type="GeneID" id="63803604"/>
<dbReference type="SUPFAM" id="SSF52058">
    <property type="entry name" value="L domain-like"/>
    <property type="match status" value="1"/>
</dbReference>
<evidence type="ECO:0000313" key="1">
    <source>
        <dbReference type="EMBL" id="ORX72502.1"/>
    </source>
</evidence>
<protein>
    <submittedName>
        <fullName evidence="1">Uncharacterized protein</fullName>
    </submittedName>
</protein>
<gene>
    <name evidence="1" type="ORF">DL89DRAFT_266079</name>
</gene>
<sequence length="462" mass="53467">MATFNDIRGKSLERVVLHAYLGYDSLNLPSPHSHQYYLAGVCREWRRIILPRLYERAFITITSTEPSSRLPKVESNIRFVVENGLSKYTQRLSIECPCGYVASGHLVKFLDGQLFSKASWPSIYFLYILERCSSAFTTNRQLKIRTRVLDHTINPLSNLISLRMCQLSYFDIVSAPIHFVNHSFSSSLTHLTLRLSPEQTTLPYIYTPNLRKLWLLDIPPNFSWRCFYSETNSSFDFSELEEMDLHYSATSADSTIVTFSSNVIHRHTAALRKIHMPNIKLLTLSNILPSDTKLFAPHLPDVQEYSTLTEAIFSSFSAVTEVRFEVEHYIPVSINAVGWSNIRELNFFAFTSLTTLYRFISQLPLLELLRHSTSPYLLGSSKFSSNLKRLACFFHTSHFPLVYNLDPLYEFVANVVMLKEVRVPECYLQDVKDHFSQADIEEHPHVQNIRFDKVFEQFRSPQ</sequence>
<keyword evidence="2" id="KW-1185">Reference proteome</keyword>
<dbReference type="Proteomes" id="UP000193922">
    <property type="component" value="Unassembled WGS sequence"/>
</dbReference>
<dbReference type="OrthoDB" id="5513006at2759"/>
<dbReference type="EMBL" id="MCFD01000003">
    <property type="protein sequence ID" value="ORX72502.1"/>
    <property type="molecule type" value="Genomic_DNA"/>
</dbReference>
<proteinExistence type="predicted"/>
<reference evidence="1 2" key="1">
    <citation type="submission" date="2016-07" db="EMBL/GenBank/DDBJ databases">
        <title>Pervasive Adenine N6-methylation of Active Genes in Fungi.</title>
        <authorList>
            <consortium name="DOE Joint Genome Institute"/>
            <person name="Mondo S.J."/>
            <person name="Dannebaum R.O."/>
            <person name="Kuo R.C."/>
            <person name="Labutti K."/>
            <person name="Haridas S."/>
            <person name="Kuo A."/>
            <person name="Salamov A."/>
            <person name="Ahrendt S.R."/>
            <person name="Lipzen A."/>
            <person name="Sullivan W."/>
            <person name="Andreopoulos W.B."/>
            <person name="Clum A."/>
            <person name="Lindquist E."/>
            <person name="Daum C."/>
            <person name="Ramamoorthy G.K."/>
            <person name="Gryganskyi A."/>
            <person name="Culley D."/>
            <person name="Magnuson J.K."/>
            <person name="James T.Y."/>
            <person name="O'Malley M.A."/>
            <person name="Stajich J.E."/>
            <person name="Spatafora J.W."/>
            <person name="Visel A."/>
            <person name="Grigoriev I.V."/>
        </authorList>
    </citation>
    <scope>NUCLEOTIDE SEQUENCE [LARGE SCALE GENOMIC DNA]</scope>
    <source>
        <strain evidence="1 2">ATCC 12442</strain>
    </source>
</reference>
<comment type="caution">
    <text evidence="1">The sequence shown here is derived from an EMBL/GenBank/DDBJ whole genome shotgun (WGS) entry which is preliminary data.</text>
</comment>
<organism evidence="1 2">
    <name type="scientific">Linderina pennispora</name>
    <dbReference type="NCBI Taxonomy" id="61395"/>
    <lineage>
        <taxon>Eukaryota</taxon>
        <taxon>Fungi</taxon>
        <taxon>Fungi incertae sedis</taxon>
        <taxon>Zoopagomycota</taxon>
        <taxon>Kickxellomycotina</taxon>
        <taxon>Kickxellomycetes</taxon>
        <taxon>Kickxellales</taxon>
        <taxon>Kickxellaceae</taxon>
        <taxon>Linderina</taxon>
    </lineage>
</organism>